<evidence type="ECO:0000256" key="1">
    <source>
        <dbReference type="SAM" id="Phobius"/>
    </source>
</evidence>
<feature type="transmembrane region" description="Helical" evidence="1">
    <location>
        <begin position="24"/>
        <end position="42"/>
    </location>
</feature>
<organism evidence="2 3">
    <name type="scientific">Cirrhinus mrigala</name>
    <name type="common">Mrigala</name>
    <dbReference type="NCBI Taxonomy" id="683832"/>
    <lineage>
        <taxon>Eukaryota</taxon>
        <taxon>Metazoa</taxon>
        <taxon>Chordata</taxon>
        <taxon>Craniata</taxon>
        <taxon>Vertebrata</taxon>
        <taxon>Euteleostomi</taxon>
        <taxon>Actinopterygii</taxon>
        <taxon>Neopterygii</taxon>
        <taxon>Teleostei</taxon>
        <taxon>Ostariophysi</taxon>
        <taxon>Cypriniformes</taxon>
        <taxon>Cyprinidae</taxon>
        <taxon>Labeoninae</taxon>
        <taxon>Labeonini</taxon>
        <taxon>Cirrhinus</taxon>
    </lineage>
</organism>
<name>A0ABD0R7I5_CIRMR</name>
<accession>A0ABD0R7I5</accession>
<dbReference type="EMBL" id="JAMKFB020000005">
    <property type="protein sequence ID" value="KAL0194293.1"/>
    <property type="molecule type" value="Genomic_DNA"/>
</dbReference>
<keyword evidence="1" id="KW-0472">Membrane</keyword>
<reference evidence="2 3" key="1">
    <citation type="submission" date="2024-05" db="EMBL/GenBank/DDBJ databases">
        <title>Genome sequencing and assembly of Indian major carp, Cirrhinus mrigala (Hamilton, 1822).</title>
        <authorList>
            <person name="Mohindra V."/>
            <person name="Chowdhury L.M."/>
            <person name="Lal K."/>
            <person name="Jena J.K."/>
        </authorList>
    </citation>
    <scope>NUCLEOTIDE SEQUENCE [LARGE SCALE GENOMIC DNA]</scope>
    <source>
        <strain evidence="2">CM1030</strain>
        <tissue evidence="2">Blood</tissue>
    </source>
</reference>
<feature type="non-terminal residue" evidence="2">
    <location>
        <position position="72"/>
    </location>
</feature>
<dbReference type="PANTHER" id="PTHR46474">
    <property type="entry name" value="TWO PORE CALCIUM CHANNEL PROTEIN 1"/>
    <property type="match status" value="1"/>
</dbReference>
<dbReference type="AlphaFoldDB" id="A0ABD0R7I5"/>
<sequence length="72" mass="8504">NNDKFFTHPRNAHALSAYLFAHNHLFYVVELLTAVLLMLLSLSEAPAVPFLRLDVYVRDFYFTMCIRYHWGL</sequence>
<dbReference type="InterPro" id="IPR028801">
    <property type="entry name" value="TPC1_animal"/>
</dbReference>
<dbReference type="PANTHER" id="PTHR46474:SF1">
    <property type="entry name" value="TWO PORE CHANNEL PROTEIN 1"/>
    <property type="match status" value="1"/>
</dbReference>
<keyword evidence="3" id="KW-1185">Reference proteome</keyword>
<keyword evidence="1" id="KW-1133">Transmembrane helix</keyword>
<evidence type="ECO:0000313" key="3">
    <source>
        <dbReference type="Proteomes" id="UP001529510"/>
    </source>
</evidence>
<dbReference type="Proteomes" id="UP001529510">
    <property type="component" value="Unassembled WGS sequence"/>
</dbReference>
<protein>
    <submittedName>
        <fullName evidence="2">Uncharacterized protein</fullName>
    </submittedName>
</protein>
<comment type="caution">
    <text evidence="2">The sequence shown here is derived from an EMBL/GenBank/DDBJ whole genome shotgun (WGS) entry which is preliminary data.</text>
</comment>
<feature type="non-terminal residue" evidence="2">
    <location>
        <position position="1"/>
    </location>
</feature>
<gene>
    <name evidence="2" type="ORF">M9458_012589</name>
</gene>
<keyword evidence="1" id="KW-0812">Transmembrane</keyword>
<proteinExistence type="predicted"/>
<evidence type="ECO:0000313" key="2">
    <source>
        <dbReference type="EMBL" id="KAL0194293.1"/>
    </source>
</evidence>